<dbReference type="Proteomes" id="UP000023152">
    <property type="component" value="Unassembled WGS sequence"/>
</dbReference>
<gene>
    <name evidence="1" type="ORF">RFI_39030</name>
</gene>
<sequence length="160" mass="18908">NIKFKKKNDKDGKIARNLQKNVYLKGCSLNYILIVNLVNPKEQYFQPLIQVIKITLFIQLNKNYIFLINQNYFTTQKRRVSEIPVKMTDTSMPTKNMHFYDKKIDDEISYLFKVILLSVANDNIIRSFGKNYALNMKFEIIRIFESLSKICISLPYCFVS</sequence>
<dbReference type="AlphaFoldDB" id="X6LAB6"/>
<name>X6LAB6_RETFI</name>
<accession>X6LAB6</accession>
<reference evidence="1 2" key="1">
    <citation type="journal article" date="2013" name="Curr. Biol.">
        <title>The Genome of the Foraminiferan Reticulomyxa filosa.</title>
        <authorList>
            <person name="Glockner G."/>
            <person name="Hulsmann N."/>
            <person name="Schleicher M."/>
            <person name="Noegel A.A."/>
            <person name="Eichinger L."/>
            <person name="Gallinger C."/>
            <person name="Pawlowski J."/>
            <person name="Sierra R."/>
            <person name="Euteneuer U."/>
            <person name="Pillet L."/>
            <person name="Moustafa A."/>
            <person name="Platzer M."/>
            <person name="Groth M."/>
            <person name="Szafranski K."/>
            <person name="Schliwa M."/>
        </authorList>
    </citation>
    <scope>NUCLEOTIDE SEQUENCE [LARGE SCALE GENOMIC DNA]</scope>
</reference>
<organism evidence="1 2">
    <name type="scientific">Reticulomyxa filosa</name>
    <dbReference type="NCBI Taxonomy" id="46433"/>
    <lineage>
        <taxon>Eukaryota</taxon>
        <taxon>Sar</taxon>
        <taxon>Rhizaria</taxon>
        <taxon>Retaria</taxon>
        <taxon>Foraminifera</taxon>
        <taxon>Monothalamids</taxon>
        <taxon>Reticulomyxidae</taxon>
        <taxon>Reticulomyxa</taxon>
    </lineage>
</organism>
<evidence type="ECO:0000313" key="2">
    <source>
        <dbReference type="Proteomes" id="UP000023152"/>
    </source>
</evidence>
<evidence type="ECO:0000313" key="1">
    <source>
        <dbReference type="EMBL" id="ETN98468.1"/>
    </source>
</evidence>
<protein>
    <submittedName>
        <fullName evidence="1">Uncharacterized protein</fullName>
    </submittedName>
</protein>
<keyword evidence="2" id="KW-1185">Reference proteome</keyword>
<dbReference type="EMBL" id="ASPP01046596">
    <property type="protein sequence ID" value="ETN98468.1"/>
    <property type="molecule type" value="Genomic_DNA"/>
</dbReference>
<comment type="caution">
    <text evidence="1">The sequence shown here is derived from an EMBL/GenBank/DDBJ whole genome shotgun (WGS) entry which is preliminary data.</text>
</comment>
<feature type="non-terminal residue" evidence="1">
    <location>
        <position position="1"/>
    </location>
</feature>
<proteinExistence type="predicted"/>